<evidence type="ECO:0000259" key="2">
    <source>
        <dbReference type="PROSITE" id="PS00028"/>
    </source>
</evidence>
<protein>
    <recommendedName>
        <fullName evidence="2">C2H2-type domain-containing protein</fullName>
    </recommendedName>
</protein>
<proteinExistence type="predicted"/>
<organism evidence="3 4">
    <name type="scientific">Aspergillus granulosus</name>
    <dbReference type="NCBI Taxonomy" id="176169"/>
    <lineage>
        <taxon>Eukaryota</taxon>
        <taxon>Fungi</taxon>
        <taxon>Dikarya</taxon>
        <taxon>Ascomycota</taxon>
        <taxon>Pezizomycotina</taxon>
        <taxon>Eurotiomycetes</taxon>
        <taxon>Eurotiomycetidae</taxon>
        <taxon>Eurotiales</taxon>
        <taxon>Aspergillaceae</taxon>
        <taxon>Aspergillus</taxon>
        <taxon>Aspergillus subgen. Nidulantes</taxon>
    </lineage>
</organism>
<dbReference type="InterPro" id="IPR013087">
    <property type="entry name" value="Znf_C2H2_type"/>
</dbReference>
<dbReference type="InterPro" id="IPR021842">
    <property type="entry name" value="DUF3435"/>
</dbReference>
<gene>
    <name evidence="3" type="ORF">BJX63DRAFT_424461</name>
</gene>
<sequence>MKKDTFVRKVNLAKHDNSIIKRSVLPCTESEYDEALQTFDKFIEEHPGSVSPPDVQTFKAFMEYVGINIVGRLEERPTVDTVDGWRRKFQTGLARRRNFFTPKHVETTIREYIRTELKHMIGLSEAQREKAGLSPNDLAILMAQLWCRDFREYRGEYPDRARVQLSASLLLYCFTSARAGEVHESTRRRKRARLRMEKDPDEQLRAKVMAACYRHFELTLEWVEGELMLVLQYQRRYIKRGEDRTKWDLPLHLFYEIYTEKLPLFLNLLVFFLPMASADGAFRDYSRVTDILDEAEELTKAGPTEAKIVRTIYFKNSVLDTPVFRQWLECDVKKTTGKARGADSFSKQIVDLGHRSGFRININAGASRRWALQEADHGHSETARMKFAGHFDPKTYRKAYAHPISDVDGLATYLNIPARMEHIKNHRSMATNYSPHMWQSLPAKQTFEFEARGDIQKISSDIQNVRLQMKQENDDNKKQTLHRKMRQLETQKYRAYREELARVREDNTQERGSPYEETLFQYHRRVMPERDLLAQILPTSVEIRSLNGREALIALEALCVKERKVLYRSNLAPNGENCVCGEHIIKNRYSRMGADAFAEFCFECDVWYSERHKWTQHCHDHLHEPENLIRCDIIIFHNAPVKAGLCPFCLGDEVLGPVRRMQQFLDRAEWYKHIESHLSAKARSGELNCSHPACRIKFDEIDKLRFHLEDIHCCKPPRGMKRHFEN</sequence>
<feature type="domain" description="C2H2-type" evidence="2">
    <location>
        <begin position="689"/>
        <end position="712"/>
    </location>
</feature>
<dbReference type="EMBL" id="JBFXLT010000107">
    <property type="protein sequence ID" value="KAL2808658.1"/>
    <property type="molecule type" value="Genomic_DNA"/>
</dbReference>
<dbReference type="PANTHER" id="PTHR37535:SF3">
    <property type="entry name" value="FLUG DOMAIN-CONTAINING PROTEIN"/>
    <property type="match status" value="1"/>
</dbReference>
<feature type="coiled-coil region" evidence="1">
    <location>
        <begin position="455"/>
        <end position="506"/>
    </location>
</feature>
<dbReference type="PANTHER" id="PTHR37535">
    <property type="entry name" value="FLUG DOMAIN PROTEIN"/>
    <property type="match status" value="1"/>
</dbReference>
<accession>A0ABR4GZP5</accession>
<dbReference type="PROSITE" id="PS00028">
    <property type="entry name" value="ZINC_FINGER_C2H2_1"/>
    <property type="match status" value="1"/>
</dbReference>
<evidence type="ECO:0000313" key="4">
    <source>
        <dbReference type="Proteomes" id="UP001610334"/>
    </source>
</evidence>
<dbReference type="Pfam" id="PF11917">
    <property type="entry name" value="DUF3435"/>
    <property type="match status" value="1"/>
</dbReference>
<keyword evidence="1" id="KW-0175">Coiled coil</keyword>
<keyword evidence="4" id="KW-1185">Reference proteome</keyword>
<evidence type="ECO:0000313" key="3">
    <source>
        <dbReference type="EMBL" id="KAL2808658.1"/>
    </source>
</evidence>
<name>A0ABR4GZP5_9EURO</name>
<comment type="caution">
    <text evidence="3">The sequence shown here is derived from an EMBL/GenBank/DDBJ whole genome shotgun (WGS) entry which is preliminary data.</text>
</comment>
<evidence type="ECO:0000256" key="1">
    <source>
        <dbReference type="SAM" id="Coils"/>
    </source>
</evidence>
<dbReference type="Proteomes" id="UP001610334">
    <property type="component" value="Unassembled WGS sequence"/>
</dbReference>
<reference evidence="3 4" key="1">
    <citation type="submission" date="2024-07" db="EMBL/GenBank/DDBJ databases">
        <title>Section-level genome sequencing and comparative genomics of Aspergillus sections Usti and Cavernicolus.</title>
        <authorList>
            <consortium name="Lawrence Berkeley National Laboratory"/>
            <person name="Nybo J.L."/>
            <person name="Vesth T.C."/>
            <person name="Theobald S."/>
            <person name="Frisvad J.C."/>
            <person name="Larsen T.O."/>
            <person name="Kjaerboelling I."/>
            <person name="Rothschild-Mancinelli K."/>
            <person name="Lyhne E.K."/>
            <person name="Kogle M.E."/>
            <person name="Barry K."/>
            <person name="Clum A."/>
            <person name="Na H."/>
            <person name="Ledsgaard L."/>
            <person name="Lin J."/>
            <person name="Lipzen A."/>
            <person name="Kuo A."/>
            <person name="Riley R."/>
            <person name="Mondo S."/>
            <person name="Labutti K."/>
            <person name="Haridas S."/>
            <person name="Pangalinan J."/>
            <person name="Salamov A.A."/>
            <person name="Simmons B.A."/>
            <person name="Magnuson J.K."/>
            <person name="Chen J."/>
            <person name="Drula E."/>
            <person name="Henrissat B."/>
            <person name="Wiebenga A."/>
            <person name="Lubbers R.J."/>
            <person name="Gomes A.C."/>
            <person name="Makela M.R."/>
            <person name="Stajich J."/>
            <person name="Grigoriev I.V."/>
            <person name="Mortensen U.H."/>
            <person name="De Vries R.P."/>
            <person name="Baker S.E."/>
            <person name="Andersen M.R."/>
        </authorList>
    </citation>
    <scope>NUCLEOTIDE SEQUENCE [LARGE SCALE GENOMIC DNA]</scope>
    <source>
        <strain evidence="3 4">CBS 588.65</strain>
    </source>
</reference>